<organism evidence="2 3">
    <name type="scientific">Achromobacter aegrifaciens</name>
    <dbReference type="NCBI Taxonomy" id="1287736"/>
    <lineage>
        <taxon>Bacteria</taxon>
        <taxon>Pseudomonadati</taxon>
        <taxon>Pseudomonadota</taxon>
        <taxon>Betaproteobacteria</taxon>
        <taxon>Burkholderiales</taxon>
        <taxon>Alcaligenaceae</taxon>
        <taxon>Achromobacter</taxon>
    </lineage>
</organism>
<reference evidence="3" key="1">
    <citation type="submission" date="2023-07" db="EMBL/GenBank/DDBJ databases">
        <title>Glyphosate-induced phosphonatase operons in soil bacteria of genus Achromobacter.</title>
        <authorList>
            <person name="Epiktetov D.O."/>
            <person name="Sviridov A.V."/>
            <person name="Tarlachkov S.V."/>
            <person name="Shushkova T.V."/>
            <person name="Toropygin I.Y."/>
            <person name="Leontievsky A."/>
        </authorList>
    </citation>
    <scope>NUCLEOTIDE SEQUENCE [LARGE SCALE GENOMIC DNA]</scope>
    <source>
        <strain evidence="3">Kg 16</strain>
    </source>
</reference>
<feature type="domain" description="DUF7424" evidence="1">
    <location>
        <begin position="36"/>
        <end position="227"/>
    </location>
</feature>
<accession>A0ABU2D928</accession>
<dbReference type="Proteomes" id="UP001264156">
    <property type="component" value="Unassembled WGS sequence"/>
</dbReference>
<evidence type="ECO:0000313" key="3">
    <source>
        <dbReference type="Proteomes" id="UP001264156"/>
    </source>
</evidence>
<dbReference type="Pfam" id="PF24199">
    <property type="entry name" value="DUF7424"/>
    <property type="match status" value="1"/>
</dbReference>
<proteinExistence type="predicted"/>
<sequence>MHAQVGVDIAYGEKMSRVKKVALLAFATALIAGCKTTVETEVSLSDLLTSPTKQLAGNLLVEVPACESLEDSRQPSEVLLDVQQAVPGIFSDAKYAECYRKGFNSFARFSLPIFLDKDRDGKLASDSHINLGSNEEGLLSVGVPQKIKAKIVAAQKNSPIGATDLKFTIKVRNDTGKDFTFSALAVFIDQAPHVFSTLTSKAGGAFVVTLSDVSAKAAVDNGGALVLLHKSE</sequence>
<dbReference type="RefSeq" id="WP_310531488.1">
    <property type="nucleotide sequence ID" value="NZ_JAVKVN010000002.1"/>
</dbReference>
<gene>
    <name evidence="2" type="ORF">RIU57_05955</name>
</gene>
<evidence type="ECO:0000313" key="2">
    <source>
        <dbReference type="EMBL" id="MDR7944630.1"/>
    </source>
</evidence>
<evidence type="ECO:0000259" key="1">
    <source>
        <dbReference type="Pfam" id="PF24199"/>
    </source>
</evidence>
<protein>
    <recommendedName>
        <fullName evidence="1">DUF7424 domain-containing protein</fullName>
    </recommendedName>
</protein>
<comment type="caution">
    <text evidence="2">The sequence shown here is derived from an EMBL/GenBank/DDBJ whole genome shotgun (WGS) entry which is preliminary data.</text>
</comment>
<dbReference type="EMBL" id="JAVKVN010000002">
    <property type="protein sequence ID" value="MDR7944630.1"/>
    <property type="molecule type" value="Genomic_DNA"/>
</dbReference>
<keyword evidence="3" id="KW-1185">Reference proteome</keyword>
<name>A0ABU2D928_ACHAE</name>
<dbReference type="InterPro" id="IPR055847">
    <property type="entry name" value="DUF7424"/>
</dbReference>